<dbReference type="EMBL" id="FLUQ01000005">
    <property type="protein sequence ID" value="SBW09364.1"/>
    <property type="molecule type" value="Genomic_DNA"/>
</dbReference>
<dbReference type="AlphaFoldDB" id="A0A212KC96"/>
<dbReference type="Gene3D" id="3.30.750.140">
    <property type="match status" value="1"/>
</dbReference>
<reference evidence="3" key="1">
    <citation type="submission" date="2016-04" db="EMBL/GenBank/DDBJ databases">
        <authorList>
            <person name="Evans L.H."/>
            <person name="Alamgir A."/>
            <person name="Owens N."/>
            <person name="Weber N.D."/>
            <person name="Virtaneva K."/>
            <person name="Barbian K."/>
            <person name="Babar A."/>
            <person name="Rosenke K."/>
        </authorList>
    </citation>
    <scope>NUCLEOTIDE SEQUENCE</scope>
    <source>
        <strain evidence="3">86</strain>
    </source>
</reference>
<dbReference type="Pfam" id="PF02120">
    <property type="entry name" value="Flg_hook"/>
    <property type="match status" value="1"/>
</dbReference>
<evidence type="ECO:0000313" key="3">
    <source>
        <dbReference type="EMBL" id="SBW09364.1"/>
    </source>
</evidence>
<feature type="domain" description="Flagellar hook-length control protein-like C-terminal" evidence="2">
    <location>
        <begin position="407"/>
        <end position="484"/>
    </location>
</feature>
<feature type="region of interest" description="Disordered" evidence="1">
    <location>
        <begin position="259"/>
        <end position="356"/>
    </location>
</feature>
<sequence length="548" mass="59198">MQFFPDSISYGVSALGGVGLGQTGPGQTGPGAAIANANAFLESLNQELASTGMTPIVDANAASGPPPGFRTIKRDISATLDEADIAAITEKLRKRGVDDAALTGIAGLLNADASPTIGKIMGVIRGNGRANGELTDEDMQELAGVFQKLQLSQEEADEVMGYMQEGRGFEAMRLLKAKAKELGENSFNLTAKEAAALGRGLDLSAGAMQKIAGLFTGEDDTKSLETLLSPITEDIATRRSEAEKIAAQFKSVIDEALQEKKIRQQTEPVADTRGNGQTDRAERRMRDDLTAKANGFGKTPEELEEERSLADEQAAQDRRQEYSRRENASREKTVSVLDGSRDRAGSEKTESHAKSDFAPILSRMDAAPGMTMAGQTDASNQSFTARQNTTTGFAHRQEIFSQVEQGMLRQLADGNRQMTLQLNPSELGQLTLVLSVKAGEVRALIRTDNPETTAVLADQMAQLKATLEEQGLKVAQLDVETQLPGDTTREQWEGADTAQFNKEQEMREQARFQRLAKLRRESGTSLAQDMQSKGMQEEISASGLHIIA</sequence>
<gene>
    <name evidence="3" type="ORF">KL86DPRO_50147</name>
</gene>
<proteinExistence type="predicted"/>
<feature type="compositionally biased region" description="Basic and acidic residues" evidence="1">
    <location>
        <begin position="306"/>
        <end position="355"/>
    </location>
</feature>
<organism evidence="3">
    <name type="scientific">uncultured delta proteobacterium</name>
    <dbReference type="NCBI Taxonomy" id="34034"/>
    <lineage>
        <taxon>Bacteria</taxon>
        <taxon>Deltaproteobacteria</taxon>
        <taxon>environmental samples</taxon>
    </lineage>
</organism>
<name>A0A212KC96_9DELT</name>
<evidence type="ECO:0000259" key="2">
    <source>
        <dbReference type="Pfam" id="PF02120"/>
    </source>
</evidence>
<evidence type="ECO:0000256" key="1">
    <source>
        <dbReference type="SAM" id="MobiDB-lite"/>
    </source>
</evidence>
<dbReference type="InterPro" id="IPR021136">
    <property type="entry name" value="Flagellar_hook_control-like_C"/>
</dbReference>
<dbReference type="InterPro" id="IPR038610">
    <property type="entry name" value="FliK-like_C_sf"/>
</dbReference>
<accession>A0A212KC96</accession>
<protein>
    <recommendedName>
        <fullName evidence="2">Flagellar hook-length control protein-like C-terminal domain-containing protein</fullName>
    </recommendedName>
</protein>
<feature type="compositionally biased region" description="Basic and acidic residues" evidence="1">
    <location>
        <begin position="279"/>
        <end position="290"/>
    </location>
</feature>
<dbReference type="CDD" id="cd17470">
    <property type="entry name" value="T3SS_Flik_C"/>
    <property type="match status" value="1"/>
</dbReference>